<evidence type="ECO:0000256" key="4">
    <source>
        <dbReference type="ARBA" id="ARBA00022475"/>
    </source>
</evidence>
<evidence type="ECO:0000256" key="1">
    <source>
        <dbReference type="ARBA" id="ARBA00003001"/>
    </source>
</evidence>
<evidence type="ECO:0000313" key="16">
    <source>
        <dbReference type="Proteomes" id="UP000567922"/>
    </source>
</evidence>
<organism evidence="15 16">
    <name type="scientific">Hoyosella altamirensis</name>
    <dbReference type="NCBI Taxonomy" id="616997"/>
    <lineage>
        <taxon>Bacteria</taxon>
        <taxon>Bacillati</taxon>
        <taxon>Actinomycetota</taxon>
        <taxon>Actinomycetes</taxon>
        <taxon>Mycobacteriales</taxon>
        <taxon>Hoyosellaceae</taxon>
        <taxon>Hoyosella</taxon>
    </lineage>
</organism>
<feature type="transmembrane region" description="Helical" evidence="11">
    <location>
        <begin position="553"/>
        <end position="570"/>
    </location>
</feature>
<evidence type="ECO:0000259" key="14">
    <source>
        <dbReference type="Pfam" id="PF17689"/>
    </source>
</evidence>
<dbReference type="Proteomes" id="UP000567922">
    <property type="component" value="Unassembled WGS sequence"/>
</dbReference>
<dbReference type="GO" id="GO:0071555">
    <property type="term" value="P:cell wall organization"/>
    <property type="evidence" value="ECO:0007669"/>
    <property type="project" value="UniProtKB-KW"/>
</dbReference>
<comment type="subcellular location">
    <subcellularLocation>
        <location evidence="2">Cell membrane</location>
        <topology evidence="2">Multi-pass membrane protein</topology>
    </subcellularLocation>
</comment>
<feature type="domain" description="Arabinofuranosyltransferase central" evidence="12">
    <location>
        <begin position="205"/>
        <end position="672"/>
    </location>
</feature>
<evidence type="ECO:0000256" key="5">
    <source>
        <dbReference type="ARBA" id="ARBA00022676"/>
    </source>
</evidence>
<evidence type="ECO:0000256" key="11">
    <source>
        <dbReference type="SAM" id="Phobius"/>
    </source>
</evidence>
<gene>
    <name evidence="15" type="ORF">FHU29_002416</name>
</gene>
<dbReference type="GO" id="GO:0071766">
    <property type="term" value="P:Actinobacterium-type cell wall biogenesis"/>
    <property type="evidence" value="ECO:0007669"/>
    <property type="project" value="InterPro"/>
</dbReference>
<name>A0A839RNL2_9ACTN</name>
<evidence type="ECO:0000313" key="15">
    <source>
        <dbReference type="EMBL" id="MBB3037967.1"/>
    </source>
</evidence>
<feature type="transmembrane region" description="Helical" evidence="11">
    <location>
        <begin position="609"/>
        <end position="629"/>
    </location>
</feature>
<evidence type="ECO:0000256" key="3">
    <source>
        <dbReference type="ARBA" id="ARBA00008195"/>
    </source>
</evidence>
<dbReference type="Pfam" id="PF17689">
    <property type="entry name" value="Arabino_trans_N"/>
    <property type="match status" value="1"/>
</dbReference>
<protein>
    <submittedName>
        <fullName evidence="15">Arabinosyltransferase C</fullName>
        <ecNumber evidence="15">2.4.2.-</ecNumber>
    </submittedName>
</protein>
<keyword evidence="5 15" id="KW-0328">Glycosyltransferase</keyword>
<sequence length="1083" mass="116751">MPVGMESSKTGGSVTDSGVRAARIVALLTGLAGFLLAVATPLLPVHQTTTTISWPQDDQATSIEAPLISYLPVEVSATIPCAVFNDLPDEGGLVAATIPAQSPDSQRFGLQIRATETQAQIVARNSVLHSIPREQITGCDEIRLNITTNQLTTEFTGVAGSDDLASTTREGNFMPQVVGVFTDLEGAAPDGLNVTIEVDSRFTTSPTLLKILAITIGAIATLVSLAALHRLDLTDGRRHRRFLPASWWKLSPLDLIVGAILLGWYFIGANTADDGYILNMARVAGHAGYMANYYRWYGVPEAPFGWFYDVTAALAALSTASPFVRLTTLIASILCWWIISREVIPRLGRRARHTPAVYWTAAAVFLAFWLPYNNGLRPEPVIAVGALLTWISVERAIATGRLLPAAVATIIAAFSLAAGPTGLMAVAALLAGSRPLLAILIKRARQLSPTNKHTPLAWAALTAPLLAAGTAVLFIIFYDQTLAAVSEASRLRTIIGPSNSWYNEFFRYSELFSQTADGSIARRFPVLIMIVCIFTAAAAIIHSASKSKLAKGPTLRLLAVSIMSFGFLAATPTKWVHHFGAFAGIGAAIAALAAVALTTPLFQSPRNRVLFSGIVVIIAAYAATGPNAYWYVGSFGVPWWDKRPSIQGYTLATGVLVFGLALLLVGAFLYLRYTEAQGKRKWFLVPLAAPIAVVTGLVVLFQFASLAKGAVSQYPSYSIGRANIDAVLGEPCGLARDVLVETDPNDSFLTPVSTDDPVEAFTGQFSQGFDPNGFRIDLAPEDIEVRANGPSTIDPDGPFVTGGSLDARVLDEPGINGSLVPLPFGLDPSRIPTAGTHEAQQSNVAELTTDWYELPERSDATPLVVITAAGRIASVDSDGIETYGQRVELEYGRSDGDDYEALGRIQPIDPGPSPMWRNLRIPMADIPAEADVIRVIARDADLEPRQWIGLTPPRVPQLETLQDIVGTTTPVLLDWTVGLHFPCQQPYLHRYGVAQNPEYRITPDRGVIAGANNWQSHPAGGSLGLTNTLNRPTTLASYLADDWRRDWGELIRYTPHVEEAAPADLEHSTELRWGRWSPGEISW</sequence>
<feature type="transmembrane region" description="Helical" evidence="11">
    <location>
        <begin position="313"/>
        <end position="339"/>
    </location>
</feature>
<feature type="transmembrane region" description="Helical" evidence="11">
    <location>
        <begin position="683"/>
        <end position="704"/>
    </location>
</feature>
<evidence type="ECO:0000259" key="13">
    <source>
        <dbReference type="Pfam" id="PF14896"/>
    </source>
</evidence>
<keyword evidence="9 11" id="KW-0472">Membrane</keyword>
<feature type="domain" description="Arabinosyltransferase C-terminal" evidence="13">
    <location>
        <begin position="704"/>
        <end position="1081"/>
    </location>
</feature>
<evidence type="ECO:0000259" key="12">
    <source>
        <dbReference type="Pfam" id="PF04602"/>
    </source>
</evidence>
<dbReference type="EMBL" id="JACHWS010000002">
    <property type="protein sequence ID" value="MBB3037967.1"/>
    <property type="molecule type" value="Genomic_DNA"/>
</dbReference>
<comment type="caution">
    <text evidence="15">The sequence shown here is derived from an EMBL/GenBank/DDBJ whole genome shotgun (WGS) entry which is preliminary data.</text>
</comment>
<feature type="transmembrane region" description="Helical" evidence="11">
    <location>
        <begin position="208"/>
        <end position="229"/>
    </location>
</feature>
<keyword evidence="7 11" id="KW-0812">Transmembrane</keyword>
<dbReference type="InterPro" id="IPR032731">
    <property type="entry name" value="Arabino_trans_C"/>
</dbReference>
<dbReference type="GO" id="GO:0052636">
    <property type="term" value="F:arabinosyltransferase activity"/>
    <property type="evidence" value="ECO:0007669"/>
    <property type="project" value="InterPro"/>
</dbReference>
<dbReference type="AlphaFoldDB" id="A0A839RNL2"/>
<keyword evidence="8 11" id="KW-1133">Transmembrane helix</keyword>
<feature type="transmembrane region" description="Helical" evidence="11">
    <location>
        <begin position="351"/>
        <end position="370"/>
    </location>
</feature>
<evidence type="ECO:0000256" key="10">
    <source>
        <dbReference type="ARBA" id="ARBA00023316"/>
    </source>
</evidence>
<comment type="function">
    <text evidence="1">Arabinosyl transferase responsible for the polymerization of arabinose into the arabinan of arabinogalactan.</text>
</comment>
<evidence type="ECO:0000256" key="8">
    <source>
        <dbReference type="ARBA" id="ARBA00022989"/>
    </source>
</evidence>
<keyword evidence="16" id="KW-1185">Reference proteome</keyword>
<dbReference type="InterPro" id="IPR042486">
    <property type="entry name" value="Arabino_trans_C_2"/>
</dbReference>
<feature type="transmembrane region" description="Helical" evidence="11">
    <location>
        <begin position="520"/>
        <end position="541"/>
    </location>
</feature>
<feature type="transmembrane region" description="Helical" evidence="11">
    <location>
        <begin position="250"/>
        <end position="267"/>
    </location>
</feature>
<feature type="transmembrane region" description="Helical" evidence="11">
    <location>
        <begin position="576"/>
        <end position="597"/>
    </location>
</feature>
<dbReference type="Gene3D" id="3.40.190.160">
    <property type="match status" value="1"/>
</dbReference>
<evidence type="ECO:0000256" key="9">
    <source>
        <dbReference type="ARBA" id="ARBA00023136"/>
    </source>
</evidence>
<keyword evidence="10" id="KW-0961">Cell wall biogenesis/degradation</keyword>
<accession>A0A839RNL2</accession>
<reference evidence="15 16" key="1">
    <citation type="submission" date="2020-08" db="EMBL/GenBank/DDBJ databases">
        <title>Sequencing the genomes of 1000 actinobacteria strains.</title>
        <authorList>
            <person name="Klenk H.-P."/>
        </authorList>
    </citation>
    <scope>NUCLEOTIDE SEQUENCE [LARGE SCALE GENOMIC DNA]</scope>
    <source>
        <strain evidence="15 16">DSM 45258</strain>
    </source>
</reference>
<keyword evidence="4" id="KW-1003">Cell membrane</keyword>
<dbReference type="Gene3D" id="2.60.120.940">
    <property type="entry name" value="EmbC, C-terminal domain, subdomain 2"/>
    <property type="match status" value="1"/>
</dbReference>
<feature type="transmembrane region" description="Helical" evidence="11">
    <location>
        <begin position="649"/>
        <end position="671"/>
    </location>
</feature>
<keyword evidence="6 15" id="KW-0808">Transferase</keyword>
<feature type="transmembrane region" description="Helical" evidence="11">
    <location>
        <begin position="21"/>
        <end position="43"/>
    </location>
</feature>
<evidence type="ECO:0000256" key="2">
    <source>
        <dbReference type="ARBA" id="ARBA00004651"/>
    </source>
</evidence>
<dbReference type="Pfam" id="PF04602">
    <property type="entry name" value="Arabinose_trans"/>
    <property type="match status" value="1"/>
</dbReference>
<dbReference type="EC" id="2.4.2.-" evidence="15"/>
<feature type="transmembrane region" description="Helical" evidence="11">
    <location>
        <begin position="456"/>
        <end position="478"/>
    </location>
</feature>
<comment type="similarity">
    <text evidence="3">Belongs to the emb family.</text>
</comment>
<dbReference type="InterPro" id="IPR007680">
    <property type="entry name" value="Arabino_trans_central"/>
</dbReference>
<dbReference type="Pfam" id="PF14896">
    <property type="entry name" value="Arabino_trans_C"/>
    <property type="match status" value="1"/>
</dbReference>
<evidence type="ECO:0000256" key="7">
    <source>
        <dbReference type="ARBA" id="ARBA00022692"/>
    </source>
</evidence>
<dbReference type="InterPro" id="IPR027451">
    <property type="entry name" value="EmbABC_dom1"/>
</dbReference>
<proteinExistence type="inferred from homology"/>
<evidence type="ECO:0000256" key="6">
    <source>
        <dbReference type="ARBA" id="ARBA00022679"/>
    </source>
</evidence>
<feature type="domain" description="Arabinosyltransferas concanavalin like" evidence="14">
    <location>
        <begin position="46"/>
        <end position="201"/>
    </location>
</feature>
<dbReference type="InterPro" id="IPR040920">
    <property type="entry name" value="Arabino_trans_N"/>
</dbReference>
<dbReference type="Gene3D" id="2.60.120.610">
    <property type="entry name" value="arabinofuranosyltransferase like domain"/>
    <property type="match status" value="1"/>
</dbReference>
<dbReference type="GO" id="GO:0005886">
    <property type="term" value="C:plasma membrane"/>
    <property type="evidence" value="ECO:0007669"/>
    <property type="project" value="UniProtKB-SubCell"/>
</dbReference>